<organism evidence="2 3">
    <name type="scientific">Plantactinospora sonchi</name>
    <dbReference type="NCBI Taxonomy" id="1544735"/>
    <lineage>
        <taxon>Bacteria</taxon>
        <taxon>Bacillati</taxon>
        <taxon>Actinomycetota</taxon>
        <taxon>Actinomycetes</taxon>
        <taxon>Micromonosporales</taxon>
        <taxon>Micromonosporaceae</taxon>
        <taxon>Plantactinospora</taxon>
    </lineage>
</organism>
<gene>
    <name evidence="2" type="ORF">V1633_08390</name>
</gene>
<name>A0ABU7RPT3_9ACTN</name>
<dbReference type="Proteomes" id="UP001332243">
    <property type="component" value="Unassembled WGS sequence"/>
</dbReference>
<sequence length="71" mass="7229">MSDTTLCLPCTLALRPPTTETPHGCPGQLQMVSGTGQVSVLRCGCPVCWPERSADGSVDGSGQPLDDLGAG</sequence>
<evidence type="ECO:0000256" key="1">
    <source>
        <dbReference type="SAM" id="MobiDB-lite"/>
    </source>
</evidence>
<evidence type="ECO:0000313" key="2">
    <source>
        <dbReference type="EMBL" id="MEE6258507.1"/>
    </source>
</evidence>
<proteinExistence type="predicted"/>
<reference evidence="2 3" key="1">
    <citation type="submission" date="2024-01" db="EMBL/GenBank/DDBJ databases">
        <title>Genome insights into Plantactinospora sonchi sp. nov.</title>
        <authorList>
            <person name="Wang L."/>
        </authorList>
    </citation>
    <scope>NUCLEOTIDE SEQUENCE [LARGE SCALE GENOMIC DNA]</scope>
    <source>
        <strain evidence="2 3">NEAU-QY2</strain>
    </source>
</reference>
<evidence type="ECO:0000313" key="3">
    <source>
        <dbReference type="Proteomes" id="UP001332243"/>
    </source>
</evidence>
<keyword evidence="3" id="KW-1185">Reference proteome</keyword>
<protein>
    <submittedName>
        <fullName evidence="2">Uncharacterized protein</fullName>
    </submittedName>
</protein>
<accession>A0ABU7RPT3</accession>
<comment type="caution">
    <text evidence="2">The sequence shown here is derived from an EMBL/GenBank/DDBJ whole genome shotgun (WGS) entry which is preliminary data.</text>
</comment>
<dbReference type="EMBL" id="JAZGQK010000006">
    <property type="protein sequence ID" value="MEE6258507.1"/>
    <property type="molecule type" value="Genomic_DNA"/>
</dbReference>
<feature type="region of interest" description="Disordered" evidence="1">
    <location>
        <begin position="52"/>
        <end position="71"/>
    </location>
</feature>
<dbReference type="RefSeq" id="WP_331213611.1">
    <property type="nucleotide sequence ID" value="NZ_JAZGQK010000006.1"/>
</dbReference>